<dbReference type="Proteomes" id="UP001150641">
    <property type="component" value="Unassembled WGS sequence"/>
</dbReference>
<dbReference type="RefSeq" id="WP_271123109.1">
    <property type="nucleotide sequence ID" value="NZ_JALHAN010000064.1"/>
</dbReference>
<dbReference type="AlphaFoldDB" id="A0A9X2W6P9"/>
<sequence length="45" mass="4934">MAKKKRIAADFEVPCLLVPDASARTVSFAENLLATLRSMAAWPSR</sequence>
<evidence type="ECO:0000313" key="1">
    <source>
        <dbReference type="EMBL" id="MCT4702105.1"/>
    </source>
</evidence>
<gene>
    <name evidence="1" type="ORF">MUA00_09870</name>
</gene>
<protein>
    <submittedName>
        <fullName evidence="1">Uncharacterized protein</fullName>
    </submittedName>
</protein>
<reference evidence="1" key="1">
    <citation type="submission" date="2022-03" db="EMBL/GenBank/DDBJ databases">
        <title>Proposal of a novel genus Dryocolo and two novel species.</title>
        <authorList>
            <person name="Maddock D.W."/>
            <person name="Brady C.L."/>
            <person name="Denman S."/>
            <person name="Arnold D."/>
        </authorList>
    </citation>
    <scope>NUCLEOTIDE SEQUENCE</scope>
    <source>
        <strain evidence="1">H6W4</strain>
    </source>
</reference>
<organism evidence="1 2">
    <name type="scientific">Dryocola boscaweniae</name>
    <dbReference type="NCBI Taxonomy" id="2925397"/>
    <lineage>
        <taxon>Bacteria</taxon>
        <taxon>Pseudomonadati</taxon>
        <taxon>Pseudomonadota</taxon>
        <taxon>Gammaproteobacteria</taxon>
        <taxon>Enterobacterales</taxon>
        <taxon>Enterobacteriaceae</taxon>
        <taxon>Dryocola</taxon>
    </lineage>
</organism>
<accession>A0A9X2W6P9</accession>
<comment type="caution">
    <text evidence="1">The sequence shown here is derived from an EMBL/GenBank/DDBJ whole genome shotgun (WGS) entry which is preliminary data.</text>
</comment>
<keyword evidence="2" id="KW-1185">Reference proteome</keyword>
<name>A0A9X2W6P9_9ENTR</name>
<proteinExistence type="predicted"/>
<dbReference type="EMBL" id="JALHAP010000077">
    <property type="protein sequence ID" value="MCT4702105.1"/>
    <property type="molecule type" value="Genomic_DNA"/>
</dbReference>
<evidence type="ECO:0000313" key="2">
    <source>
        <dbReference type="Proteomes" id="UP001150641"/>
    </source>
</evidence>